<evidence type="ECO:0000313" key="2">
    <source>
        <dbReference type="EMBL" id="RIY36194.1"/>
    </source>
</evidence>
<dbReference type="Proteomes" id="UP000265964">
    <property type="component" value="Unassembled WGS sequence"/>
</dbReference>
<reference evidence="2 3" key="1">
    <citation type="submission" date="2017-08" db="EMBL/GenBank/DDBJ databases">
        <title>Reclassification of Bisgaard taxon 37 and 44.</title>
        <authorList>
            <person name="Christensen H."/>
        </authorList>
    </citation>
    <scope>NUCLEOTIDE SEQUENCE [LARGE SCALE GENOMIC DNA]</scope>
    <source>
        <strain evidence="2 3">EEAB3T1</strain>
    </source>
</reference>
<feature type="signal peptide" evidence="1">
    <location>
        <begin position="1"/>
        <end position="25"/>
    </location>
</feature>
<protein>
    <submittedName>
        <fullName evidence="2">Uncharacterized protein</fullName>
    </submittedName>
</protein>
<accession>A0A3A1YIX5</accession>
<gene>
    <name evidence="2" type="ORF">CKF59_02895</name>
</gene>
<comment type="caution">
    <text evidence="2">The sequence shown here is derived from an EMBL/GenBank/DDBJ whole genome shotgun (WGS) entry which is preliminary data.</text>
</comment>
<organism evidence="2 3">
    <name type="scientific">Psittacicella gerlachiana</name>
    <dbReference type="NCBI Taxonomy" id="2028574"/>
    <lineage>
        <taxon>Bacteria</taxon>
        <taxon>Pseudomonadati</taxon>
        <taxon>Pseudomonadota</taxon>
        <taxon>Gammaproteobacteria</taxon>
        <taxon>Pasteurellales</taxon>
        <taxon>Psittacicellaceae</taxon>
        <taxon>Psittacicella</taxon>
    </lineage>
</organism>
<dbReference type="OrthoDB" id="5683214at2"/>
<keyword evidence="3" id="KW-1185">Reference proteome</keyword>
<proteinExistence type="predicted"/>
<dbReference type="RefSeq" id="WP_119534485.1">
    <property type="nucleotide sequence ID" value="NZ_NRJF01000069.1"/>
</dbReference>
<feature type="chain" id="PRO_5017404632" evidence="1">
    <location>
        <begin position="26"/>
        <end position="109"/>
    </location>
</feature>
<dbReference type="AlphaFoldDB" id="A0A3A1YIX5"/>
<evidence type="ECO:0000313" key="3">
    <source>
        <dbReference type="Proteomes" id="UP000265964"/>
    </source>
</evidence>
<keyword evidence="1" id="KW-0732">Signal</keyword>
<dbReference type="EMBL" id="NRJF01000069">
    <property type="protein sequence ID" value="RIY36194.1"/>
    <property type="molecule type" value="Genomic_DNA"/>
</dbReference>
<evidence type="ECO:0000256" key="1">
    <source>
        <dbReference type="SAM" id="SignalP"/>
    </source>
</evidence>
<sequence>MSKLKSLLIAVFVALSFSAPQVAWANNLPTVAQIAQANGEAVNSAMLNVNGNILVAKLYQKDGKRTIVITSRKSQAITQQVDLGNNTTVYASADVSRANIETLVQKLNG</sequence>
<name>A0A3A1YIX5_9GAMM</name>